<feature type="compositionally biased region" description="Low complexity" evidence="1">
    <location>
        <begin position="395"/>
        <end position="404"/>
    </location>
</feature>
<feature type="region of interest" description="Disordered" evidence="1">
    <location>
        <begin position="333"/>
        <end position="492"/>
    </location>
</feature>
<dbReference type="Proteomes" id="UP000752171">
    <property type="component" value="Unassembled WGS sequence"/>
</dbReference>
<evidence type="ECO:0000313" key="3">
    <source>
        <dbReference type="Proteomes" id="UP000752171"/>
    </source>
</evidence>
<evidence type="ECO:0000313" key="2">
    <source>
        <dbReference type="EMBL" id="KAG9269183.1"/>
    </source>
</evidence>
<feature type="compositionally biased region" description="Acidic residues" evidence="1">
    <location>
        <begin position="463"/>
        <end position="476"/>
    </location>
</feature>
<sequence length="492" mass="55359">MLNDFFLYCVGSNPSNKVKDNGNTCRSHVRRFLLFSGEGQLLRGDFAFLKEAKVVSDWVQVLKEDGMKPTTIRVNLINIRKFVLFLKDQPVGVTKVSDKAFDRLLSQLKQRLRDLHRDVTIHRQKIRKSGRRNIVPIDSSKAFRKKTRRILPMKLSALEKDPTTKGLCEVFGLLAGYFISLSGHRTGVMANMLVSEVREAELEDNRSIIEVQSHKSAGTYGHAQVSVNEKEYSWFMSLLDMRDNFEGSDSPYFFFSASGGKCRKLLYYFQKEWKKMGLKGSFTFRNLRTSVVHYTKDLSPSKKAAVHRQMCHSEAVAAKFYLPLNTADEAAQVRKLQEGSSETSSETSKKQTVQETSQDSSQESSRETSRESSQVTSEETSQETSEETSQETSEETSPPKTSPKTSPPNSPPKTTPAESSAAVCMPEQSSAPSGSGEKRKRSSEGKLQGKKRAKRDISKFFAEEPEDVELSLDESDSSGSSDLEKFFVMHHN</sequence>
<feature type="compositionally biased region" description="Low complexity" evidence="1">
    <location>
        <begin position="340"/>
        <end position="363"/>
    </location>
</feature>
<dbReference type="AlphaFoldDB" id="A0A8T2LBW0"/>
<name>A0A8T2LBW0_ASTMX</name>
<feature type="compositionally biased region" description="Pro residues" evidence="1">
    <location>
        <begin position="405"/>
        <end position="414"/>
    </location>
</feature>
<dbReference type="EMBL" id="JAICCE010000013">
    <property type="protein sequence ID" value="KAG9269183.1"/>
    <property type="molecule type" value="Genomic_DNA"/>
</dbReference>
<protein>
    <submittedName>
        <fullName evidence="2">Uncharacterized protein</fullName>
    </submittedName>
</protein>
<accession>A0A8T2LBW0</accession>
<comment type="caution">
    <text evidence="2">The sequence shown here is derived from an EMBL/GenBank/DDBJ whole genome shotgun (WGS) entry which is preliminary data.</text>
</comment>
<organism evidence="2 3">
    <name type="scientific">Astyanax mexicanus</name>
    <name type="common">Blind cave fish</name>
    <name type="synonym">Astyanax fasciatus mexicanus</name>
    <dbReference type="NCBI Taxonomy" id="7994"/>
    <lineage>
        <taxon>Eukaryota</taxon>
        <taxon>Metazoa</taxon>
        <taxon>Chordata</taxon>
        <taxon>Craniata</taxon>
        <taxon>Vertebrata</taxon>
        <taxon>Euteleostomi</taxon>
        <taxon>Actinopterygii</taxon>
        <taxon>Neopterygii</taxon>
        <taxon>Teleostei</taxon>
        <taxon>Ostariophysi</taxon>
        <taxon>Characiformes</taxon>
        <taxon>Characoidei</taxon>
        <taxon>Acestrorhamphidae</taxon>
        <taxon>Acestrorhamphinae</taxon>
        <taxon>Astyanax</taxon>
    </lineage>
</organism>
<proteinExistence type="predicted"/>
<gene>
    <name evidence="2" type="ORF">AMEX_G16176</name>
</gene>
<evidence type="ECO:0000256" key="1">
    <source>
        <dbReference type="SAM" id="MobiDB-lite"/>
    </source>
</evidence>
<feature type="compositionally biased region" description="Acidic residues" evidence="1">
    <location>
        <begin position="380"/>
        <end position="394"/>
    </location>
</feature>
<feature type="compositionally biased region" description="Basic and acidic residues" evidence="1">
    <location>
        <begin position="482"/>
        <end position="492"/>
    </location>
</feature>
<reference evidence="2 3" key="1">
    <citation type="submission" date="2021-07" db="EMBL/GenBank/DDBJ databases">
        <authorList>
            <person name="Imarazene B."/>
            <person name="Zahm M."/>
            <person name="Klopp C."/>
            <person name="Cabau C."/>
            <person name="Beille S."/>
            <person name="Jouanno E."/>
            <person name="Castinel A."/>
            <person name="Lluch J."/>
            <person name="Gil L."/>
            <person name="Kuchtly C."/>
            <person name="Lopez Roques C."/>
            <person name="Donnadieu C."/>
            <person name="Parrinello H."/>
            <person name="Journot L."/>
            <person name="Du K."/>
            <person name="Schartl M."/>
            <person name="Retaux S."/>
            <person name="Guiguen Y."/>
        </authorList>
    </citation>
    <scope>NUCLEOTIDE SEQUENCE [LARGE SCALE GENOMIC DNA]</scope>
    <source>
        <strain evidence="2">Pach_M1</strain>
        <tissue evidence="2">Testis</tissue>
    </source>
</reference>